<feature type="signal peptide" evidence="1">
    <location>
        <begin position="1"/>
        <end position="20"/>
    </location>
</feature>
<protein>
    <recommendedName>
        <fullName evidence="4">Strictosidine synthase</fullName>
    </recommendedName>
</protein>
<evidence type="ECO:0000256" key="1">
    <source>
        <dbReference type="SAM" id="SignalP"/>
    </source>
</evidence>
<evidence type="ECO:0000313" key="2">
    <source>
        <dbReference type="EMBL" id="MDR7210198.1"/>
    </source>
</evidence>
<dbReference type="EMBL" id="JAVDWQ010000006">
    <property type="protein sequence ID" value="MDR7210198.1"/>
    <property type="molecule type" value="Genomic_DNA"/>
</dbReference>
<proteinExistence type="predicted"/>
<comment type="caution">
    <text evidence="2">The sequence shown here is derived from an EMBL/GenBank/DDBJ whole genome shotgun (WGS) entry which is preliminary data.</text>
</comment>
<reference evidence="2 3" key="1">
    <citation type="submission" date="2023-07" db="EMBL/GenBank/DDBJ databases">
        <title>Sorghum-associated microbial communities from plants grown in Nebraska, USA.</title>
        <authorList>
            <person name="Schachtman D."/>
        </authorList>
    </citation>
    <scope>NUCLEOTIDE SEQUENCE [LARGE SCALE GENOMIC DNA]</scope>
    <source>
        <strain evidence="2 3">4129</strain>
    </source>
</reference>
<accession>A0ABU1Y7X7</accession>
<gene>
    <name evidence="2" type="ORF">J2W48_002138</name>
</gene>
<name>A0ABU1Y7X7_9FLAO</name>
<organism evidence="2 3">
    <name type="scientific">Flavobacterium piscis</name>
    <dbReference type="NCBI Taxonomy" id="1114874"/>
    <lineage>
        <taxon>Bacteria</taxon>
        <taxon>Pseudomonadati</taxon>
        <taxon>Bacteroidota</taxon>
        <taxon>Flavobacteriia</taxon>
        <taxon>Flavobacteriales</taxon>
        <taxon>Flavobacteriaceae</taxon>
        <taxon>Flavobacterium</taxon>
    </lineage>
</organism>
<evidence type="ECO:0000313" key="3">
    <source>
        <dbReference type="Proteomes" id="UP001269081"/>
    </source>
</evidence>
<keyword evidence="3" id="KW-1185">Reference proteome</keyword>
<dbReference type="RefSeq" id="WP_310281027.1">
    <property type="nucleotide sequence ID" value="NZ_JAVDWQ010000006.1"/>
</dbReference>
<feature type="chain" id="PRO_5047336510" description="Strictosidine synthase" evidence="1">
    <location>
        <begin position="21"/>
        <end position="292"/>
    </location>
</feature>
<dbReference type="Proteomes" id="UP001269081">
    <property type="component" value="Unassembled WGS sequence"/>
</dbReference>
<keyword evidence="1" id="KW-0732">Signal</keyword>
<sequence length="292" mass="33618">MKKTYSILLIVLLGVKGVFAQNQSVQPNKVVTSVKSEKHLSSSILLWMRTDKPRQAGMDRWKGPHAKIISVNKGLYEYRQIHFAEQNTGMWNNIDGVETKIPSDRKIDGVADVTLKNLLSIFRGKKQNKLAFADEINIFKRTILYAAFPKNSKWYNVAETTEKIDARSMFFFRKKEGVSEKDFNKFFNEELAPSMANTGVLKELRSKLYNPWKQKQWNTPNVAHDNAKEVQFQASLILGFTDKNEMEKFFKSENLKKLSDRIALFCSAVHAYEIGETLTFVKNGKELTAYQK</sequence>
<evidence type="ECO:0008006" key="4">
    <source>
        <dbReference type="Google" id="ProtNLM"/>
    </source>
</evidence>